<evidence type="ECO:0000259" key="7">
    <source>
        <dbReference type="PROSITE" id="PS51005"/>
    </source>
</evidence>
<dbReference type="PANTHER" id="PTHR34269">
    <property type="entry name" value="TRANSCRIPTION FACTOR B3-DOMAIN FAMILY-RELATED"/>
    <property type="match status" value="1"/>
</dbReference>
<evidence type="ECO:0000313" key="9">
    <source>
        <dbReference type="Proteomes" id="UP000827721"/>
    </source>
</evidence>
<keyword evidence="9" id="KW-1185">Reference proteome</keyword>
<dbReference type="Gene3D" id="2.40.330.10">
    <property type="entry name" value="DNA-binding pseudobarrel domain"/>
    <property type="match status" value="1"/>
</dbReference>
<keyword evidence="4" id="KW-0804">Transcription</keyword>
<dbReference type="EMBL" id="JAFEMO010000011">
    <property type="protein sequence ID" value="KAH7557670.1"/>
    <property type="molecule type" value="Genomic_DNA"/>
</dbReference>
<dbReference type="CDD" id="cd10017">
    <property type="entry name" value="B3_DNA"/>
    <property type="match status" value="1"/>
</dbReference>
<dbReference type="InterPro" id="IPR015300">
    <property type="entry name" value="DNA-bd_pseudobarrel_sf"/>
</dbReference>
<dbReference type="Gene3D" id="2.170.150.80">
    <property type="entry name" value="NAC domain"/>
    <property type="match status" value="1"/>
</dbReference>
<dbReference type="Pfam" id="PF02365">
    <property type="entry name" value="NAM"/>
    <property type="match status" value="1"/>
</dbReference>
<evidence type="ECO:0000256" key="6">
    <source>
        <dbReference type="SAM" id="MobiDB-lite"/>
    </source>
</evidence>
<evidence type="ECO:0000256" key="2">
    <source>
        <dbReference type="ARBA" id="ARBA00023015"/>
    </source>
</evidence>
<feature type="domain" description="NAC" evidence="7">
    <location>
        <begin position="286"/>
        <end position="452"/>
    </location>
</feature>
<dbReference type="InterPro" id="IPR003340">
    <property type="entry name" value="B3_DNA-bd"/>
</dbReference>
<evidence type="ECO:0000256" key="5">
    <source>
        <dbReference type="ARBA" id="ARBA00023242"/>
    </source>
</evidence>
<dbReference type="SUPFAM" id="SSF101941">
    <property type="entry name" value="NAC domain"/>
    <property type="match status" value="1"/>
</dbReference>
<dbReference type="InterPro" id="IPR051442">
    <property type="entry name" value="B3_domain"/>
</dbReference>
<evidence type="ECO:0000256" key="1">
    <source>
        <dbReference type="ARBA" id="ARBA00004123"/>
    </source>
</evidence>
<gene>
    <name evidence="8" type="ORF">JRO89_XS11G0199300</name>
</gene>
<evidence type="ECO:0000313" key="8">
    <source>
        <dbReference type="EMBL" id="KAH7557670.1"/>
    </source>
</evidence>
<evidence type="ECO:0000256" key="3">
    <source>
        <dbReference type="ARBA" id="ARBA00023125"/>
    </source>
</evidence>
<evidence type="ECO:0000256" key="4">
    <source>
        <dbReference type="ARBA" id="ARBA00023163"/>
    </source>
</evidence>
<protein>
    <recommendedName>
        <fullName evidence="7">NAC domain-containing protein</fullName>
    </recommendedName>
</protein>
<feature type="compositionally biased region" description="Basic and acidic residues" evidence="6">
    <location>
        <begin position="35"/>
        <end position="61"/>
    </location>
</feature>
<dbReference type="InterPro" id="IPR036093">
    <property type="entry name" value="NAC_dom_sf"/>
</dbReference>
<feature type="region of interest" description="Disordered" evidence="6">
    <location>
        <begin position="457"/>
        <end position="477"/>
    </location>
</feature>
<accession>A0ABQ8HGC5</accession>
<dbReference type="PROSITE" id="PS51005">
    <property type="entry name" value="NAC"/>
    <property type="match status" value="1"/>
</dbReference>
<dbReference type="PANTHER" id="PTHR34269:SF11">
    <property type="entry name" value="B3 DOMAIN PROTEIN"/>
    <property type="match status" value="1"/>
</dbReference>
<dbReference type="InterPro" id="IPR003441">
    <property type="entry name" value="NAC-dom"/>
</dbReference>
<keyword evidence="5" id="KW-0539">Nucleus</keyword>
<comment type="caution">
    <text evidence="8">The sequence shown here is derived from an EMBL/GenBank/DDBJ whole genome shotgun (WGS) entry which is preliminary data.</text>
</comment>
<keyword evidence="3" id="KW-0238">DNA-binding</keyword>
<sequence>MAPHNNPHSCLLLFGRDISLQSQEQQGCSSTSMAEEAKQEEEEKKRNRPENDDDHDHDQHSDVSSSEVQQSNPTQQQQIQNQVNVNRDNRIRLAAWRIGRFRHYSLWEEEEERRRGVSTRLELFSDPWRIKKRLTTSDVGHLSRVLVQTNQVDIHVKPFMERAGLFDQVEKSGLRVSVRDVETDSVHRLVFKRWIKSSRSFIFIGNWCPEFVHRRRLKEGDAIGFLWDPYSSTFLFRVLSRRRSSVPRIRSSQGLGGGLAPYGGPGHRSLDTDHQSMEESTRFCWLPVGYRFRPNDNELLGFFLYMKITGMALPPEYDRYIRDCDLYGEYEPWQIWEYYRGEEKKYDGGDDENENEEDMFFFTKLKKKSANGSRISRTMGCSGGAWQSEDSAKKVPPGRSVRKLGSKKRFRYENKGSIHDGGWIMYEYSLDSSLLEYPDQSNDYVLCRIKKNVKVMKKRKQREEEPVNNAEEVDHGD</sequence>
<keyword evidence="2" id="KW-0805">Transcription regulation</keyword>
<feature type="region of interest" description="Disordered" evidence="6">
    <location>
        <begin position="22"/>
        <end position="84"/>
    </location>
</feature>
<organism evidence="8 9">
    <name type="scientific">Xanthoceras sorbifolium</name>
    <dbReference type="NCBI Taxonomy" id="99658"/>
    <lineage>
        <taxon>Eukaryota</taxon>
        <taxon>Viridiplantae</taxon>
        <taxon>Streptophyta</taxon>
        <taxon>Embryophyta</taxon>
        <taxon>Tracheophyta</taxon>
        <taxon>Spermatophyta</taxon>
        <taxon>Magnoliopsida</taxon>
        <taxon>eudicotyledons</taxon>
        <taxon>Gunneridae</taxon>
        <taxon>Pentapetalae</taxon>
        <taxon>rosids</taxon>
        <taxon>malvids</taxon>
        <taxon>Sapindales</taxon>
        <taxon>Sapindaceae</taxon>
        <taxon>Xanthoceroideae</taxon>
        <taxon>Xanthoceras</taxon>
    </lineage>
</organism>
<feature type="compositionally biased region" description="Low complexity" evidence="6">
    <location>
        <begin position="62"/>
        <end position="84"/>
    </location>
</feature>
<dbReference type="SUPFAM" id="SSF101936">
    <property type="entry name" value="DNA-binding pseudobarrel domain"/>
    <property type="match status" value="1"/>
</dbReference>
<name>A0ABQ8HGC5_9ROSI</name>
<comment type="subcellular location">
    <subcellularLocation>
        <location evidence="1">Nucleus</location>
    </subcellularLocation>
</comment>
<reference evidence="8 9" key="1">
    <citation type="submission" date="2021-02" db="EMBL/GenBank/DDBJ databases">
        <title>Plant Genome Project.</title>
        <authorList>
            <person name="Zhang R.-G."/>
        </authorList>
    </citation>
    <scope>NUCLEOTIDE SEQUENCE [LARGE SCALE GENOMIC DNA]</scope>
    <source>
        <tissue evidence="8">Leaves</tissue>
    </source>
</reference>
<proteinExistence type="predicted"/>
<feature type="compositionally biased region" description="Polar residues" evidence="6">
    <location>
        <begin position="22"/>
        <end position="33"/>
    </location>
</feature>
<dbReference type="Proteomes" id="UP000827721">
    <property type="component" value="Unassembled WGS sequence"/>
</dbReference>